<dbReference type="EMBL" id="CP157199">
    <property type="protein sequence ID" value="XBG61635.1"/>
    <property type="molecule type" value="Genomic_DNA"/>
</dbReference>
<keyword evidence="1" id="KW-0472">Membrane</keyword>
<evidence type="ECO:0000256" key="1">
    <source>
        <dbReference type="SAM" id="Phobius"/>
    </source>
</evidence>
<keyword evidence="1" id="KW-1133">Transmembrane helix</keyword>
<feature type="transmembrane region" description="Helical" evidence="1">
    <location>
        <begin position="169"/>
        <end position="185"/>
    </location>
</feature>
<feature type="transmembrane region" description="Helical" evidence="1">
    <location>
        <begin position="77"/>
        <end position="95"/>
    </location>
</feature>
<reference evidence="2" key="1">
    <citation type="submission" date="2024-05" db="EMBL/GenBank/DDBJ databases">
        <title>Pontimicrobium maritimus sp. nov., isolated form sea water.</title>
        <authorList>
            <person name="Muhammad N."/>
            <person name="Vuong T.Q."/>
            <person name="Han H.L."/>
            <person name="Kim S.-G."/>
        </authorList>
    </citation>
    <scope>NUCLEOTIDE SEQUENCE</scope>
    <source>
        <strain evidence="2">SW4</strain>
    </source>
</reference>
<gene>
    <name evidence="2" type="ORF">ABGB03_01710</name>
</gene>
<dbReference type="AlphaFoldDB" id="A0AAU7BUH3"/>
<proteinExistence type="predicted"/>
<accession>A0AAU7BUH3</accession>
<feature type="transmembrane region" description="Helical" evidence="1">
    <location>
        <begin position="39"/>
        <end position="56"/>
    </location>
</feature>
<sequence>MEKKYKSIHIFFIIILALVPIGFKRYFIKLFNEESINNILHIHTLVMGIWCLLLIIQPILIRKRKNKAHKLIGKLSYLFFPLVVYTICMIIVYSFERMKTHLSLDENLSQLFLPISQLFLFVLFYILAMLNVKKLKIHMRYIIVSSVALFGPTIGRIDFGLDSFNADLWFMDLCLVAFLIYDTYYKKDYKPYLVGCILFFLMHIGSIWFSDTYLWREGAKIILM</sequence>
<protein>
    <submittedName>
        <fullName evidence="2">Uncharacterized protein</fullName>
    </submittedName>
</protein>
<keyword evidence="1" id="KW-0812">Transmembrane</keyword>
<name>A0AAU7BUH3_9FLAO</name>
<evidence type="ECO:0000313" key="2">
    <source>
        <dbReference type="EMBL" id="XBG61635.1"/>
    </source>
</evidence>
<feature type="transmembrane region" description="Helical" evidence="1">
    <location>
        <begin position="139"/>
        <end position="157"/>
    </location>
</feature>
<feature type="transmembrane region" description="Helical" evidence="1">
    <location>
        <begin position="7"/>
        <end position="27"/>
    </location>
</feature>
<dbReference type="RefSeq" id="WP_347924321.1">
    <property type="nucleotide sequence ID" value="NZ_CP157199.1"/>
</dbReference>
<feature type="transmembrane region" description="Helical" evidence="1">
    <location>
        <begin position="115"/>
        <end position="132"/>
    </location>
</feature>
<organism evidence="2">
    <name type="scientific">Pontimicrobium sp. SW4</name>
    <dbReference type="NCBI Taxonomy" id="3153519"/>
    <lineage>
        <taxon>Bacteria</taxon>
        <taxon>Pseudomonadati</taxon>
        <taxon>Bacteroidota</taxon>
        <taxon>Flavobacteriia</taxon>
        <taxon>Flavobacteriales</taxon>
        <taxon>Flavobacteriaceae</taxon>
        <taxon>Pontimicrobium</taxon>
    </lineage>
</organism>
<feature type="transmembrane region" description="Helical" evidence="1">
    <location>
        <begin position="192"/>
        <end position="210"/>
    </location>
</feature>